<feature type="region of interest" description="Disordered" evidence="9">
    <location>
        <begin position="71"/>
        <end position="96"/>
    </location>
</feature>
<dbReference type="Proteomes" id="UP000565441">
    <property type="component" value="Unassembled WGS sequence"/>
</dbReference>
<dbReference type="Gene3D" id="1.50.10.10">
    <property type="match status" value="1"/>
</dbReference>
<evidence type="ECO:0000256" key="7">
    <source>
        <dbReference type="PIRSR" id="PIRSR601382-3"/>
    </source>
</evidence>
<dbReference type="Pfam" id="PF01532">
    <property type="entry name" value="Glyco_hydro_47"/>
    <property type="match status" value="1"/>
</dbReference>
<reference evidence="11 12" key="1">
    <citation type="journal article" date="2020" name="ISME J.">
        <title>Uncovering the hidden diversity of litter-decomposition mechanisms in mushroom-forming fungi.</title>
        <authorList>
            <person name="Floudas D."/>
            <person name="Bentzer J."/>
            <person name="Ahren D."/>
            <person name="Johansson T."/>
            <person name="Persson P."/>
            <person name="Tunlid A."/>
        </authorList>
    </citation>
    <scope>NUCLEOTIDE SEQUENCE [LARGE SCALE GENOMIC DNA]</scope>
    <source>
        <strain evidence="11 12">CBS 661.87</strain>
    </source>
</reference>
<evidence type="ECO:0000256" key="4">
    <source>
        <dbReference type="ARBA" id="ARBA00022801"/>
    </source>
</evidence>
<name>A0A8H5M7P2_9AGAR</name>
<keyword evidence="5 7" id="KW-1015">Disulfide bond</keyword>
<feature type="transmembrane region" description="Helical" evidence="10">
    <location>
        <begin position="35"/>
        <end position="57"/>
    </location>
</feature>
<keyword evidence="12" id="KW-1185">Reference proteome</keyword>
<dbReference type="PRINTS" id="PR00747">
    <property type="entry name" value="GLYHDRLASE47"/>
</dbReference>
<dbReference type="GO" id="GO:0004571">
    <property type="term" value="F:mannosyl-oligosaccharide 1,2-alpha-mannosidase activity"/>
    <property type="evidence" value="ECO:0007669"/>
    <property type="project" value="InterPro"/>
</dbReference>
<dbReference type="SUPFAM" id="SSF48225">
    <property type="entry name" value="Seven-hairpin glycosidases"/>
    <property type="match status" value="1"/>
</dbReference>
<comment type="pathway">
    <text evidence="2">Protein modification; protein glycosylation.</text>
</comment>
<dbReference type="InterPro" id="IPR050749">
    <property type="entry name" value="Glycosyl_Hydrolase_47"/>
</dbReference>
<evidence type="ECO:0000256" key="9">
    <source>
        <dbReference type="SAM" id="MobiDB-lite"/>
    </source>
</evidence>
<keyword evidence="4 8" id="KW-0378">Hydrolase</keyword>
<keyword evidence="6" id="KW-0106">Calcium</keyword>
<evidence type="ECO:0000256" key="6">
    <source>
        <dbReference type="PIRSR" id="PIRSR601382-2"/>
    </source>
</evidence>
<keyword evidence="10" id="KW-0812">Transmembrane</keyword>
<gene>
    <name evidence="11" type="ORF">D9615_003586</name>
</gene>
<keyword evidence="8" id="KW-0326">Glycosidase</keyword>
<dbReference type="GO" id="GO:0036503">
    <property type="term" value="P:ERAD pathway"/>
    <property type="evidence" value="ECO:0007669"/>
    <property type="project" value="UniProtKB-ARBA"/>
</dbReference>
<comment type="cofactor">
    <cofactor evidence="1 6">
        <name>Ca(2+)</name>
        <dbReference type="ChEBI" id="CHEBI:29108"/>
    </cofactor>
</comment>
<evidence type="ECO:0000256" key="3">
    <source>
        <dbReference type="ARBA" id="ARBA00007658"/>
    </source>
</evidence>
<organism evidence="11 12">
    <name type="scientific">Tricholomella constricta</name>
    <dbReference type="NCBI Taxonomy" id="117010"/>
    <lineage>
        <taxon>Eukaryota</taxon>
        <taxon>Fungi</taxon>
        <taxon>Dikarya</taxon>
        <taxon>Basidiomycota</taxon>
        <taxon>Agaricomycotina</taxon>
        <taxon>Agaricomycetes</taxon>
        <taxon>Agaricomycetidae</taxon>
        <taxon>Agaricales</taxon>
        <taxon>Tricholomatineae</taxon>
        <taxon>Lyophyllaceae</taxon>
        <taxon>Tricholomella</taxon>
    </lineage>
</organism>
<dbReference type="PANTHER" id="PTHR11742">
    <property type="entry name" value="MANNOSYL-OLIGOSACCHARIDE ALPHA-1,2-MANNOSIDASE-RELATED"/>
    <property type="match status" value="1"/>
</dbReference>
<sequence>MLPSHSGRPLARPRIYVDPESGAPPKVSSFVGRPLLRWLTWAVVCLVLLWMFGPFIVDLVRPSPYYAPHAGPRPPPRPPGLRPPPPKPQPEPHPTMWSARADKVRDAFVHAYEGYRTHALPYDELSPVSGKKINNFNGWGVTVFDSLDTMWIMGLTDTFNDALEVVARSTFANKPGDFSPFFETVIRYLGGLLSAYALSGEPVLLARADDLGAMLLPAFNTTSGFPMYAVNTVTGQTRAGWSGSVLWAEALSNQVEYKYLAHLTGRTEYYEVTERVMRQMYDIKLPGDIFPTMWNMETGLPTNDQFSVGAFADSAHEYLLKQWLLTGQSEPQTRDLYLRSMNAIINNLLYLTPTRHLLYVTDTHKGIPSHTLEHLSCFLPGLLALGAHTLHLPEKERELHVWAAEGLARTCWATYADMATGLGGDEVSMDMAGWGSGADAEAKGKWVTQLAEWERRGRPGGVPPGVGELVPVRESAGREYSLRKTTYLLRPETIESFYILWRTTGEVKWRERGWSVFEAIEKHARTIYGYASITNVDSASVTLLDEMPSYFLAETLKYLYLLFTDNDVIPLKDWVFNTEAHPLPVFDWRKWEKEKYGIPI</sequence>
<evidence type="ECO:0000256" key="2">
    <source>
        <dbReference type="ARBA" id="ARBA00004922"/>
    </source>
</evidence>
<evidence type="ECO:0000256" key="8">
    <source>
        <dbReference type="RuleBase" id="RU361193"/>
    </source>
</evidence>
<keyword evidence="10" id="KW-1133">Transmembrane helix</keyword>
<dbReference type="InterPro" id="IPR012341">
    <property type="entry name" value="6hp_glycosidase-like_sf"/>
</dbReference>
<dbReference type="GO" id="GO:0016020">
    <property type="term" value="C:membrane"/>
    <property type="evidence" value="ECO:0007669"/>
    <property type="project" value="InterPro"/>
</dbReference>
<comment type="caution">
    <text evidence="11">The sequence shown here is derived from an EMBL/GenBank/DDBJ whole genome shotgun (WGS) entry which is preliminary data.</text>
</comment>
<feature type="disulfide bond" evidence="7">
    <location>
        <begin position="377"/>
        <end position="411"/>
    </location>
</feature>
<evidence type="ECO:0000313" key="11">
    <source>
        <dbReference type="EMBL" id="KAF5383721.1"/>
    </source>
</evidence>
<protein>
    <recommendedName>
        <fullName evidence="8">alpha-1,2-Mannosidase</fullName>
        <ecNumber evidence="8">3.2.1.-</ecNumber>
    </recommendedName>
</protein>
<dbReference type="InterPro" id="IPR036026">
    <property type="entry name" value="Seven-hairpin_glycosidases"/>
</dbReference>
<dbReference type="InterPro" id="IPR001382">
    <property type="entry name" value="Glyco_hydro_47"/>
</dbReference>
<dbReference type="AlphaFoldDB" id="A0A8H5M7P2"/>
<dbReference type="GO" id="GO:0005783">
    <property type="term" value="C:endoplasmic reticulum"/>
    <property type="evidence" value="ECO:0007669"/>
    <property type="project" value="TreeGrafter"/>
</dbReference>
<evidence type="ECO:0000256" key="5">
    <source>
        <dbReference type="ARBA" id="ARBA00023157"/>
    </source>
</evidence>
<evidence type="ECO:0000313" key="12">
    <source>
        <dbReference type="Proteomes" id="UP000565441"/>
    </source>
</evidence>
<comment type="similarity">
    <text evidence="3 8">Belongs to the glycosyl hydrolase 47 family.</text>
</comment>
<feature type="binding site" evidence="6">
    <location>
        <position position="578"/>
    </location>
    <ligand>
        <name>Ca(2+)</name>
        <dbReference type="ChEBI" id="CHEBI:29108"/>
    </ligand>
</feature>
<evidence type="ECO:0000256" key="1">
    <source>
        <dbReference type="ARBA" id="ARBA00001913"/>
    </source>
</evidence>
<dbReference type="EC" id="3.2.1.-" evidence="8"/>
<keyword evidence="6" id="KW-0479">Metal-binding</keyword>
<evidence type="ECO:0000256" key="10">
    <source>
        <dbReference type="SAM" id="Phobius"/>
    </source>
</evidence>
<dbReference type="GO" id="GO:0005509">
    <property type="term" value="F:calcium ion binding"/>
    <property type="evidence" value="ECO:0007669"/>
    <property type="project" value="InterPro"/>
</dbReference>
<accession>A0A8H5M7P2</accession>
<proteinExistence type="inferred from homology"/>
<keyword evidence="10" id="KW-0472">Membrane</keyword>
<dbReference type="EMBL" id="JAACJP010000006">
    <property type="protein sequence ID" value="KAF5383721.1"/>
    <property type="molecule type" value="Genomic_DNA"/>
</dbReference>
<dbReference type="GO" id="GO:0005975">
    <property type="term" value="P:carbohydrate metabolic process"/>
    <property type="evidence" value="ECO:0007669"/>
    <property type="project" value="InterPro"/>
</dbReference>
<dbReference type="OrthoDB" id="8118055at2759"/>
<feature type="compositionally biased region" description="Pro residues" evidence="9">
    <location>
        <begin position="71"/>
        <end position="93"/>
    </location>
</feature>